<dbReference type="OrthoDB" id="3171076at2"/>
<dbReference type="Proteomes" id="UP000287609">
    <property type="component" value="Unassembled WGS sequence"/>
</dbReference>
<proteinExistence type="predicted"/>
<keyword evidence="3" id="KW-1185">Reference proteome</keyword>
<dbReference type="Pfam" id="PF01764">
    <property type="entry name" value="Lipase_3"/>
    <property type="match status" value="1"/>
</dbReference>
<dbReference type="Gene3D" id="3.40.50.1820">
    <property type="entry name" value="alpha/beta hydrolase"/>
    <property type="match status" value="1"/>
</dbReference>
<feature type="domain" description="Fungal lipase-type" evidence="1">
    <location>
        <begin position="139"/>
        <end position="272"/>
    </location>
</feature>
<evidence type="ECO:0000259" key="1">
    <source>
        <dbReference type="Pfam" id="PF01764"/>
    </source>
</evidence>
<name>A0A430FNX4_9BIFI</name>
<evidence type="ECO:0000313" key="3">
    <source>
        <dbReference type="Proteomes" id="UP000287609"/>
    </source>
</evidence>
<dbReference type="RefSeq" id="WP_125963952.1">
    <property type="nucleotide sequence ID" value="NZ_QXGM01000003.1"/>
</dbReference>
<dbReference type="SUPFAM" id="SSF53474">
    <property type="entry name" value="alpha/beta-Hydrolases"/>
    <property type="match status" value="1"/>
</dbReference>
<comment type="caution">
    <text evidence="2">The sequence shown here is derived from an EMBL/GenBank/DDBJ whole genome shotgun (WGS) entry which is preliminary data.</text>
</comment>
<dbReference type="InterPro" id="IPR029058">
    <property type="entry name" value="AB_hydrolase_fold"/>
</dbReference>
<dbReference type="PANTHER" id="PTHR45856:SF24">
    <property type="entry name" value="FUNGAL LIPASE-LIKE DOMAIN-CONTAINING PROTEIN"/>
    <property type="match status" value="1"/>
</dbReference>
<dbReference type="PANTHER" id="PTHR45856">
    <property type="entry name" value="ALPHA/BETA-HYDROLASES SUPERFAMILY PROTEIN"/>
    <property type="match status" value="1"/>
</dbReference>
<dbReference type="AlphaFoldDB" id="A0A430FNX4"/>
<gene>
    <name evidence="2" type="ORF">D2E26_1304</name>
</gene>
<reference evidence="2 3" key="1">
    <citation type="submission" date="2018-09" db="EMBL/GenBank/DDBJ databases">
        <title>Characterization of the phylogenetic diversity of five novel species belonging to the genus Bifidobacterium.</title>
        <authorList>
            <person name="Lugli G.A."/>
            <person name="Duranti S."/>
            <person name="Milani C."/>
        </authorList>
    </citation>
    <scope>NUCLEOTIDE SEQUENCE [LARGE SCALE GENOMIC DNA]</scope>
    <source>
        <strain evidence="2 3">2036B</strain>
    </source>
</reference>
<evidence type="ECO:0000313" key="2">
    <source>
        <dbReference type="EMBL" id="RSX54504.1"/>
    </source>
</evidence>
<dbReference type="GO" id="GO:0006629">
    <property type="term" value="P:lipid metabolic process"/>
    <property type="evidence" value="ECO:0007669"/>
    <property type="project" value="InterPro"/>
</dbReference>
<sequence length="664" mass="74881">MTPEQAKQLSPNMDMISTTFLSHFAQMCGTSKQRFETDTAIPFDGSWFFEPSTEYNPYMAWSAMGICMTGYKNLPSNNYRYIQKTFKNLGCQDIDITSYYHLNVENRIGFTHNVDQVSYAFGHRKIRSNDGQEQELLIMMLRGTSDTAEWLSNSEVADSICDGDFSKLQYHEGFYLTASKAFRDLKTYVEAHNVDMSQAKLWVIGHSRGAAVANMLAAIIDEDTTLGVTQDRFYAYTFSASRVTLRKDYNAAQFSNIFNVLNPEDYIPRLPPYGWGTRRFGTDLYLPSIATRYADYRTYLDDFLTIFKQWTHTDFPAFHGNAQTNMLEGILYDLCPDAAHMYQHKRFSHAGTLTFAQYFTLFTDLAAVQGREQALEATKFAKYGMGTFKQFLDYFIHNEILGHTASGAHQEEGYLLKLALICKYNIDIEQGATPDVTCLTINGPADVTVHDADGKTVASIVKGKIDTKLYDSQNFIAMYVNDDTQAVSVWVPNEGNYTVTFHAHDKADFTVTESALDPEGHVLSRTVFHNVPLEKNKDAQWNDVRATLQGETVDAADLNALNVTVKIQGKGKLHEDEAFESYYEPGAHSMPIPVPNVICDARGHLAATKGDTVAVHAHHGAHSQFIGWYTPDAKPGQDAPLSRKETYVFAPEQSCELEAWFERR</sequence>
<dbReference type="InterPro" id="IPR051218">
    <property type="entry name" value="Sec_MonoDiacylglyc_Lipase"/>
</dbReference>
<organism evidence="2 3">
    <name type="scientific">Bifidobacterium dolichotidis</name>
    <dbReference type="NCBI Taxonomy" id="2306976"/>
    <lineage>
        <taxon>Bacteria</taxon>
        <taxon>Bacillati</taxon>
        <taxon>Actinomycetota</taxon>
        <taxon>Actinomycetes</taxon>
        <taxon>Bifidobacteriales</taxon>
        <taxon>Bifidobacteriaceae</taxon>
        <taxon>Bifidobacterium</taxon>
    </lineage>
</organism>
<accession>A0A430FNX4</accession>
<dbReference type="InterPro" id="IPR002921">
    <property type="entry name" value="Fungal_lipase-type"/>
</dbReference>
<protein>
    <submittedName>
        <fullName evidence="2">Triacylglycerol lipase</fullName>
    </submittedName>
</protein>
<dbReference type="EMBL" id="QXGM01000003">
    <property type="protein sequence ID" value="RSX54504.1"/>
    <property type="molecule type" value="Genomic_DNA"/>
</dbReference>